<feature type="region of interest" description="Disordered" evidence="7">
    <location>
        <begin position="474"/>
        <end position="509"/>
    </location>
</feature>
<accession>F9FBS1</accession>
<reference evidence="9" key="1">
    <citation type="journal article" date="2012" name="Mol. Plant Microbe Interact.">
        <title>A highly conserved effector in Fusarium oxysporum is required for full virulence on Arabidopsis.</title>
        <authorList>
            <person name="Thatcher L.F."/>
            <person name="Gardiner D.M."/>
            <person name="Kazan K."/>
            <person name="Manners J."/>
        </authorList>
    </citation>
    <scope>NUCLEOTIDE SEQUENCE [LARGE SCALE GENOMIC DNA]</scope>
    <source>
        <strain evidence="9">Fo5176</strain>
    </source>
</reference>
<evidence type="ECO:0000256" key="2">
    <source>
        <dbReference type="ARBA" id="ARBA00022723"/>
    </source>
</evidence>
<feature type="domain" description="Zn(2)-C6 fungal-type" evidence="8">
    <location>
        <begin position="55"/>
        <end position="87"/>
    </location>
</feature>
<dbReference type="Gene3D" id="4.10.240.10">
    <property type="entry name" value="Zn(2)-C6 fungal-type DNA-binding domain"/>
    <property type="match status" value="1"/>
</dbReference>
<feature type="compositionally biased region" description="Polar residues" evidence="7">
    <location>
        <begin position="705"/>
        <end position="715"/>
    </location>
</feature>
<proteinExistence type="predicted"/>
<evidence type="ECO:0000256" key="1">
    <source>
        <dbReference type="ARBA" id="ARBA00004123"/>
    </source>
</evidence>
<gene>
    <name evidence="9" type="ORF">FOXB_03848</name>
</gene>
<keyword evidence="6" id="KW-0539">Nucleus</keyword>
<keyword evidence="2" id="KW-0479">Metal-binding</keyword>
<organism evidence="9">
    <name type="scientific">Fusarium oxysporum (strain Fo5176)</name>
    <name type="common">Fusarium vascular wilt</name>
    <dbReference type="NCBI Taxonomy" id="660025"/>
    <lineage>
        <taxon>Eukaryota</taxon>
        <taxon>Fungi</taxon>
        <taxon>Dikarya</taxon>
        <taxon>Ascomycota</taxon>
        <taxon>Pezizomycotina</taxon>
        <taxon>Sordariomycetes</taxon>
        <taxon>Hypocreomycetidae</taxon>
        <taxon>Hypocreales</taxon>
        <taxon>Nectriaceae</taxon>
        <taxon>Fusarium</taxon>
        <taxon>Fusarium oxysporum species complex</taxon>
    </lineage>
</organism>
<dbReference type="PROSITE" id="PS00463">
    <property type="entry name" value="ZN2_CY6_FUNGAL_1"/>
    <property type="match status" value="1"/>
</dbReference>
<feature type="compositionally biased region" description="Polar residues" evidence="7">
    <location>
        <begin position="23"/>
        <end position="39"/>
    </location>
</feature>
<feature type="region of interest" description="Disordered" evidence="7">
    <location>
        <begin position="704"/>
        <end position="724"/>
    </location>
</feature>
<dbReference type="AlphaFoldDB" id="F9FBS1"/>
<evidence type="ECO:0000256" key="5">
    <source>
        <dbReference type="ARBA" id="ARBA00023163"/>
    </source>
</evidence>
<dbReference type="GO" id="GO:0005634">
    <property type="term" value="C:nucleus"/>
    <property type="evidence" value="ECO:0007669"/>
    <property type="project" value="UniProtKB-SubCell"/>
</dbReference>
<dbReference type="InterPro" id="IPR001138">
    <property type="entry name" value="Zn2Cys6_DnaBD"/>
</dbReference>
<dbReference type="SMART" id="SM00066">
    <property type="entry name" value="GAL4"/>
    <property type="match status" value="1"/>
</dbReference>
<feature type="compositionally biased region" description="Polar residues" evidence="7">
    <location>
        <begin position="163"/>
        <end position="192"/>
    </location>
</feature>
<dbReference type="CDD" id="cd00067">
    <property type="entry name" value="GAL4"/>
    <property type="match status" value="1"/>
</dbReference>
<evidence type="ECO:0000256" key="7">
    <source>
        <dbReference type="SAM" id="MobiDB-lite"/>
    </source>
</evidence>
<dbReference type="GO" id="GO:0006351">
    <property type="term" value="P:DNA-templated transcription"/>
    <property type="evidence" value="ECO:0007669"/>
    <property type="project" value="InterPro"/>
</dbReference>
<feature type="region of interest" description="Disordered" evidence="7">
    <location>
        <begin position="153"/>
        <end position="192"/>
    </location>
</feature>
<dbReference type="PROSITE" id="PS50048">
    <property type="entry name" value="ZN2_CY6_FUNGAL_2"/>
    <property type="match status" value="1"/>
</dbReference>
<dbReference type="InterPro" id="IPR007219">
    <property type="entry name" value="XnlR_reg_dom"/>
</dbReference>
<feature type="region of interest" description="Disordered" evidence="7">
    <location>
        <begin position="1"/>
        <end position="52"/>
    </location>
</feature>
<dbReference type="GO" id="GO:0000976">
    <property type="term" value="F:transcription cis-regulatory region binding"/>
    <property type="evidence" value="ECO:0007669"/>
    <property type="project" value="TreeGrafter"/>
</dbReference>
<comment type="caution">
    <text evidence="9">The sequence shown here is derived from an EMBL/GenBank/DDBJ whole genome shotgun (WGS) entry which is preliminary data.</text>
</comment>
<dbReference type="PANTHER" id="PTHR31845">
    <property type="entry name" value="FINGER DOMAIN PROTEIN, PUTATIVE-RELATED"/>
    <property type="match status" value="1"/>
</dbReference>
<dbReference type="SUPFAM" id="SSF57701">
    <property type="entry name" value="Zn2/Cys6 DNA-binding domain"/>
    <property type="match status" value="1"/>
</dbReference>
<keyword evidence="3" id="KW-0805">Transcription regulation</keyword>
<dbReference type="OrthoDB" id="4060227at2759"/>
<evidence type="ECO:0000256" key="4">
    <source>
        <dbReference type="ARBA" id="ARBA00023125"/>
    </source>
</evidence>
<sequence>MDSPGATEGTPGQDCGNPPRYVLTSSLNMVEQEGTTNPGVSEPKTGETRGRKSKACAECKKMKIKCEISPGDAKCRGCQRRNLNCMVTRTFQTLLNNTEGGESGLGLEQKVDLMREDILDIKRATVDSIQDEIQQVKDSLQLLTSRLTLLSNANEKEHEPSGMLSSTSSSNRRGPTMQETPSQLTSISPTGLSSTRLDYATMAMTRENSVDGHSEEDQAEAAGPVTLEEPMESLYEVTRLRNIRSNKAKTTKTAEDTPDQLDDFISRGVISEYEAEELYNVFHATLNHYLWVGLEQIHSSFNSVRQSSELLTATVLTVTALHIPTSAETFDACYREFLHLISSSMFSRYHSVDDVRGLCIAAFWLSDVSWKLSGHAIRIATELNLHQSSCFVRALEGDRESFFKARLWYMLYVCDHHFSIAYGRPPMIAESFQIREHELFLSSPLAGPLDTRILSQVSLMQILTRLYDRFSEPRVRTAGKQQRQEGNESSTGANAPDSGLESSEHFSSTDEGDVTAAMLLESDLDTLRAYNLEIDHWRMRWFPRQPPSPFIGTFTNKGVILYSYFAKLQINSLAVRGVPMSGYISTQRKELINLAVLNAETILTFVLEEEDIRRALVGTPLYVHAMITVACVFLMKVMTKWNRLMGLNVDRSYVWGLLERMVTLLKSAVTSDRHVLKHIASGLIKMLDKMKSAWRINIAGDKDNASATNASTQDPTAHRQPAANSVPYSWGLPATARHDQNGAAEQSLPPSLLLTPSNMQGGNFQPISASYWNPGPYTEHMDDQRAMGMMEDYPMMMDDSFVYEAFGADDANDVYNLLSSQFFPN</sequence>
<dbReference type="SMART" id="SM00906">
    <property type="entry name" value="Fungal_trans"/>
    <property type="match status" value="1"/>
</dbReference>
<keyword evidence="4" id="KW-0238">DNA-binding</keyword>
<evidence type="ECO:0000313" key="9">
    <source>
        <dbReference type="EMBL" id="EGU85624.1"/>
    </source>
</evidence>
<evidence type="ECO:0000256" key="3">
    <source>
        <dbReference type="ARBA" id="ARBA00023015"/>
    </source>
</evidence>
<dbReference type="Pfam" id="PF00172">
    <property type="entry name" value="Zn_clus"/>
    <property type="match status" value="1"/>
</dbReference>
<dbReference type="PANTHER" id="PTHR31845:SF17">
    <property type="entry name" value="ZN(II)2CYS6 TRANSCRIPTION FACTOR (EUROFUNG)"/>
    <property type="match status" value="1"/>
</dbReference>
<dbReference type="GO" id="GO:0000981">
    <property type="term" value="F:DNA-binding transcription factor activity, RNA polymerase II-specific"/>
    <property type="evidence" value="ECO:0007669"/>
    <property type="project" value="InterPro"/>
</dbReference>
<dbReference type="GO" id="GO:0008270">
    <property type="term" value="F:zinc ion binding"/>
    <property type="evidence" value="ECO:0007669"/>
    <property type="project" value="InterPro"/>
</dbReference>
<dbReference type="CDD" id="cd12148">
    <property type="entry name" value="fungal_TF_MHR"/>
    <property type="match status" value="1"/>
</dbReference>
<dbReference type="EMBL" id="AFQF01001251">
    <property type="protein sequence ID" value="EGU85624.1"/>
    <property type="molecule type" value="Genomic_DNA"/>
</dbReference>
<dbReference type="InterPro" id="IPR051089">
    <property type="entry name" value="prtT"/>
</dbReference>
<name>F9FBS1_FUSOF</name>
<evidence type="ECO:0000259" key="8">
    <source>
        <dbReference type="PROSITE" id="PS50048"/>
    </source>
</evidence>
<evidence type="ECO:0000256" key="6">
    <source>
        <dbReference type="ARBA" id="ARBA00023242"/>
    </source>
</evidence>
<comment type="subcellular location">
    <subcellularLocation>
        <location evidence="1">Nucleus</location>
    </subcellularLocation>
</comment>
<protein>
    <recommendedName>
        <fullName evidence="8">Zn(2)-C6 fungal-type domain-containing protein</fullName>
    </recommendedName>
</protein>
<keyword evidence="5" id="KW-0804">Transcription</keyword>
<dbReference type="InterPro" id="IPR036864">
    <property type="entry name" value="Zn2-C6_fun-type_DNA-bd_sf"/>
</dbReference>
<dbReference type="Pfam" id="PF04082">
    <property type="entry name" value="Fungal_trans"/>
    <property type="match status" value="1"/>
</dbReference>